<dbReference type="InterPro" id="IPR029095">
    <property type="entry name" value="NarX-like_N"/>
</dbReference>
<evidence type="ECO:0000256" key="1">
    <source>
        <dbReference type="ARBA" id="ARBA00004141"/>
    </source>
</evidence>
<evidence type="ECO:0000259" key="5">
    <source>
        <dbReference type="Pfam" id="PF13675"/>
    </source>
</evidence>
<sequence length="313" mass="35095">MKILRADLYRGERSVAVRFRENRRWLVLFGMAAFGGALAAPVQAISKDILPDVGRRLTISGRQRMLIQRSGKLVCLSHHNPDAHRLLMAARESIELHQRSQAALREGDIDLGLVPENNSQILQELDRAEQLFNPFGAAVLDAVERRTVAAENLEAIAKLNGPALVAMDRAVAAIERVYRNQDLSEQRAMLINIAVRQGMLSQRLMLQLCLNRFNPADEDVFNDLFLAMNRFTVSLNILRRVSPQSVPPGAREKLVNTLEGADELWKELRIESSRATRRISGLSGSDMLEIDQRFEELLKKSNDVALLLEGAAK</sequence>
<evidence type="ECO:0000256" key="4">
    <source>
        <dbReference type="ARBA" id="ARBA00023136"/>
    </source>
</evidence>
<feature type="domain" description="NarX-like N-terminal" evidence="5">
    <location>
        <begin position="59"/>
        <end position="139"/>
    </location>
</feature>
<name>A0A1G9GFB4_9RHOB</name>
<dbReference type="GO" id="GO:0016020">
    <property type="term" value="C:membrane"/>
    <property type="evidence" value="ECO:0007669"/>
    <property type="project" value="UniProtKB-SubCell"/>
</dbReference>
<comment type="subcellular location">
    <subcellularLocation>
        <location evidence="1">Membrane</location>
        <topology evidence="1">Multi-pass membrane protein</topology>
    </subcellularLocation>
</comment>
<organism evidence="6 7">
    <name type="scientific">Aliiruegeria lutimaris</name>
    <dbReference type="NCBI Taxonomy" id="571298"/>
    <lineage>
        <taxon>Bacteria</taxon>
        <taxon>Pseudomonadati</taxon>
        <taxon>Pseudomonadota</taxon>
        <taxon>Alphaproteobacteria</taxon>
        <taxon>Rhodobacterales</taxon>
        <taxon>Roseobacteraceae</taxon>
        <taxon>Aliiruegeria</taxon>
    </lineage>
</organism>
<dbReference type="STRING" id="571298.SAMN04488026_10634"/>
<protein>
    <submittedName>
        <fullName evidence="6">Type IV pili methyl-accepting chemotaxis transducer N-term</fullName>
    </submittedName>
</protein>
<evidence type="ECO:0000313" key="7">
    <source>
        <dbReference type="Proteomes" id="UP000199382"/>
    </source>
</evidence>
<evidence type="ECO:0000256" key="2">
    <source>
        <dbReference type="ARBA" id="ARBA00022692"/>
    </source>
</evidence>
<gene>
    <name evidence="6" type="ORF">SAMN04488026_10634</name>
</gene>
<keyword evidence="3" id="KW-1133">Transmembrane helix</keyword>
<dbReference type="RefSeq" id="WP_093162128.1">
    <property type="nucleotide sequence ID" value="NZ_FNEK01000063.1"/>
</dbReference>
<accession>A0A1G9GFB4</accession>
<reference evidence="6 7" key="1">
    <citation type="submission" date="2016-10" db="EMBL/GenBank/DDBJ databases">
        <authorList>
            <person name="de Groot N.N."/>
        </authorList>
    </citation>
    <scope>NUCLEOTIDE SEQUENCE [LARGE SCALE GENOMIC DNA]</scope>
    <source>
        <strain evidence="6 7">DSM 25294</strain>
    </source>
</reference>
<keyword evidence="7" id="KW-1185">Reference proteome</keyword>
<dbReference type="AlphaFoldDB" id="A0A1G9GFB4"/>
<dbReference type="OrthoDB" id="952521at2"/>
<dbReference type="Proteomes" id="UP000199382">
    <property type="component" value="Unassembled WGS sequence"/>
</dbReference>
<keyword evidence="2" id="KW-0812">Transmembrane</keyword>
<evidence type="ECO:0000313" key="6">
    <source>
        <dbReference type="EMBL" id="SDK99380.1"/>
    </source>
</evidence>
<proteinExistence type="predicted"/>
<dbReference type="Pfam" id="PF13675">
    <property type="entry name" value="PilJ"/>
    <property type="match status" value="1"/>
</dbReference>
<evidence type="ECO:0000256" key="3">
    <source>
        <dbReference type="ARBA" id="ARBA00022989"/>
    </source>
</evidence>
<dbReference type="EMBL" id="FNEK01000063">
    <property type="protein sequence ID" value="SDK99380.1"/>
    <property type="molecule type" value="Genomic_DNA"/>
</dbReference>
<keyword evidence="4" id="KW-0472">Membrane</keyword>